<sequence length="94" mass="10764">MSHGRVPAEPKYSPIQKRILLRALRHFKAYLTPEEALRTDTGSRRQGITQEKPIGPSQKPDSSSRLKISLQFLFKGFGFSLCFVLIILMRCFLL</sequence>
<protein>
    <submittedName>
        <fullName evidence="3">Zinc metalloproteinase nas-12</fullName>
    </submittedName>
</protein>
<accession>A0A0B0NAG3</accession>
<gene>
    <name evidence="3" type="ORF">F383_36269</name>
</gene>
<evidence type="ECO:0000313" key="4">
    <source>
        <dbReference type="Proteomes" id="UP000032142"/>
    </source>
</evidence>
<evidence type="ECO:0000256" key="1">
    <source>
        <dbReference type="SAM" id="MobiDB-lite"/>
    </source>
</evidence>
<name>A0A0B0NAG3_GOSAR</name>
<proteinExistence type="predicted"/>
<feature type="region of interest" description="Disordered" evidence="1">
    <location>
        <begin position="35"/>
        <end position="63"/>
    </location>
</feature>
<dbReference type="AlphaFoldDB" id="A0A0B0NAG3"/>
<keyword evidence="2" id="KW-0472">Membrane</keyword>
<reference evidence="4" key="1">
    <citation type="submission" date="2014-09" db="EMBL/GenBank/DDBJ databases">
        <authorList>
            <person name="Mudge J."/>
            <person name="Ramaraj T."/>
            <person name="Lindquist I.E."/>
            <person name="Bharti A.K."/>
            <person name="Sundararajan A."/>
            <person name="Cameron C.T."/>
            <person name="Woodward J.E."/>
            <person name="May G.D."/>
            <person name="Brubaker C."/>
            <person name="Broadhvest J."/>
            <person name="Wilkins T.A."/>
        </authorList>
    </citation>
    <scope>NUCLEOTIDE SEQUENCE</scope>
    <source>
        <strain evidence="4">cv. AKA8401</strain>
    </source>
</reference>
<keyword evidence="4" id="KW-1185">Reference proteome</keyword>
<organism evidence="3 4">
    <name type="scientific">Gossypium arboreum</name>
    <name type="common">Tree cotton</name>
    <name type="synonym">Gossypium nanking</name>
    <dbReference type="NCBI Taxonomy" id="29729"/>
    <lineage>
        <taxon>Eukaryota</taxon>
        <taxon>Viridiplantae</taxon>
        <taxon>Streptophyta</taxon>
        <taxon>Embryophyta</taxon>
        <taxon>Tracheophyta</taxon>
        <taxon>Spermatophyta</taxon>
        <taxon>Magnoliopsida</taxon>
        <taxon>eudicotyledons</taxon>
        <taxon>Gunneridae</taxon>
        <taxon>Pentapetalae</taxon>
        <taxon>rosids</taxon>
        <taxon>malvids</taxon>
        <taxon>Malvales</taxon>
        <taxon>Malvaceae</taxon>
        <taxon>Malvoideae</taxon>
        <taxon>Gossypium</taxon>
    </lineage>
</organism>
<dbReference type="Proteomes" id="UP000032142">
    <property type="component" value="Unassembled WGS sequence"/>
</dbReference>
<comment type="caution">
    <text evidence="3">The sequence shown here is derived from an EMBL/GenBank/DDBJ whole genome shotgun (WGS) entry which is preliminary data.</text>
</comment>
<evidence type="ECO:0000313" key="3">
    <source>
        <dbReference type="EMBL" id="KHG08784.1"/>
    </source>
</evidence>
<dbReference type="EMBL" id="JRRC01509473">
    <property type="protein sequence ID" value="KHG08784.1"/>
    <property type="molecule type" value="Genomic_DNA"/>
</dbReference>
<keyword evidence="2" id="KW-1133">Transmembrane helix</keyword>
<feature type="transmembrane region" description="Helical" evidence="2">
    <location>
        <begin position="72"/>
        <end position="93"/>
    </location>
</feature>
<keyword evidence="2" id="KW-0812">Transmembrane</keyword>
<evidence type="ECO:0000256" key="2">
    <source>
        <dbReference type="SAM" id="Phobius"/>
    </source>
</evidence>